<name>A0ABT4KB00_9HYPH</name>
<evidence type="ECO:0000256" key="1">
    <source>
        <dbReference type="SAM" id="MobiDB-lite"/>
    </source>
</evidence>
<organism evidence="2 3">
    <name type="scientific">Sinorhizobium psoraleae</name>
    <dbReference type="NCBI Taxonomy" id="520838"/>
    <lineage>
        <taxon>Bacteria</taxon>
        <taxon>Pseudomonadati</taxon>
        <taxon>Pseudomonadota</taxon>
        <taxon>Alphaproteobacteria</taxon>
        <taxon>Hyphomicrobiales</taxon>
        <taxon>Rhizobiaceae</taxon>
        <taxon>Sinorhizobium/Ensifer group</taxon>
        <taxon>Sinorhizobium</taxon>
    </lineage>
</organism>
<feature type="region of interest" description="Disordered" evidence="1">
    <location>
        <begin position="163"/>
        <end position="204"/>
    </location>
</feature>
<accession>A0ABT4KB00</accession>
<proteinExistence type="predicted"/>
<gene>
    <name evidence="2" type="ORF">O3W52_03040</name>
</gene>
<keyword evidence="3" id="KW-1185">Reference proteome</keyword>
<protein>
    <submittedName>
        <fullName evidence="2">Uncharacterized protein</fullName>
    </submittedName>
</protein>
<comment type="caution">
    <text evidence="2">The sequence shown here is derived from an EMBL/GenBank/DDBJ whole genome shotgun (WGS) entry which is preliminary data.</text>
</comment>
<dbReference type="Proteomes" id="UP001079430">
    <property type="component" value="Unassembled WGS sequence"/>
</dbReference>
<evidence type="ECO:0000313" key="3">
    <source>
        <dbReference type="Proteomes" id="UP001079430"/>
    </source>
</evidence>
<sequence length="204" mass="21814">MGGASMMAAGGPSSEPTNFMSVLGHGLAGGAKAYDGTLELNAERAKSRAVSSEAALKLMNSQTSQALYQAFFDKYGEPGPDGYPPEALAELAQIQASTGDEAGARQTFEQIQQLQQTGAKNGMVVGENGFQLAPAMVTACTTPKSKKALVRLSVRIPNSRAMPRTLNTVSKIRHSALTRKRKPKPRARTSTFRPDRRTEKSSKK</sequence>
<feature type="compositionally biased region" description="Basic and acidic residues" evidence="1">
    <location>
        <begin position="193"/>
        <end position="204"/>
    </location>
</feature>
<dbReference type="RefSeq" id="WP_269275390.1">
    <property type="nucleotide sequence ID" value="NZ_JAPVOI010000003.1"/>
</dbReference>
<feature type="compositionally biased region" description="Basic residues" evidence="1">
    <location>
        <begin position="171"/>
        <end position="187"/>
    </location>
</feature>
<reference evidence="2" key="1">
    <citation type="submission" date="2022-10" db="EMBL/GenBank/DDBJ databases">
        <title>Whole genome sequencing of three plant growth promoting bacteria isolated from Vachellia tortilis subsp. raddiana in Morocco.</title>
        <authorList>
            <person name="Hnini M."/>
            <person name="Zouagui R."/>
            <person name="Zouagui H."/>
            <person name="Chemao Elfihri M.-W."/>
            <person name="Ibrahimi A."/>
            <person name="Sbabou L."/>
            <person name="Aurag J."/>
        </authorList>
    </citation>
    <scope>NUCLEOTIDE SEQUENCE</scope>
    <source>
        <strain evidence="2">LMR678</strain>
    </source>
</reference>
<dbReference type="EMBL" id="JAPVOI010000003">
    <property type="protein sequence ID" value="MCZ4089072.1"/>
    <property type="molecule type" value="Genomic_DNA"/>
</dbReference>
<evidence type="ECO:0000313" key="2">
    <source>
        <dbReference type="EMBL" id="MCZ4089072.1"/>
    </source>
</evidence>